<comment type="caution">
    <text evidence="2">The sequence shown here is derived from an EMBL/GenBank/DDBJ whole genome shotgun (WGS) entry which is preliminary data.</text>
</comment>
<name>A0ABR1XRM2_9PEZI</name>
<feature type="region of interest" description="Disordered" evidence="1">
    <location>
        <begin position="1"/>
        <end position="24"/>
    </location>
</feature>
<reference evidence="2 3" key="1">
    <citation type="journal article" date="2022" name="G3 (Bethesda)">
        <title>Enemy or ally: a genomic approach to elucidate the lifestyle of Phyllosticta citrichinaensis.</title>
        <authorList>
            <person name="Buijs V.A."/>
            <person name="Groenewald J.Z."/>
            <person name="Haridas S."/>
            <person name="LaButti K.M."/>
            <person name="Lipzen A."/>
            <person name="Martin F.M."/>
            <person name="Barry K."/>
            <person name="Grigoriev I.V."/>
            <person name="Crous P.W."/>
            <person name="Seidl M.F."/>
        </authorList>
    </citation>
    <scope>NUCLEOTIDE SEQUENCE [LARGE SCALE GENOMIC DNA]</scope>
    <source>
        <strain evidence="2 3">CBS 129764</strain>
    </source>
</reference>
<feature type="compositionally biased region" description="Polar residues" evidence="1">
    <location>
        <begin position="1"/>
        <end position="10"/>
    </location>
</feature>
<evidence type="ECO:0000313" key="3">
    <source>
        <dbReference type="Proteomes" id="UP001456524"/>
    </source>
</evidence>
<dbReference type="EMBL" id="JBBWUH010000006">
    <property type="protein sequence ID" value="KAK8164313.1"/>
    <property type="molecule type" value="Genomic_DNA"/>
</dbReference>
<organism evidence="2 3">
    <name type="scientific">Phyllosticta citrichinensis</name>
    <dbReference type="NCBI Taxonomy" id="1130410"/>
    <lineage>
        <taxon>Eukaryota</taxon>
        <taxon>Fungi</taxon>
        <taxon>Dikarya</taxon>
        <taxon>Ascomycota</taxon>
        <taxon>Pezizomycotina</taxon>
        <taxon>Dothideomycetes</taxon>
        <taxon>Dothideomycetes incertae sedis</taxon>
        <taxon>Botryosphaeriales</taxon>
        <taxon>Phyllostictaceae</taxon>
        <taxon>Phyllosticta</taxon>
    </lineage>
</organism>
<evidence type="ECO:0000256" key="1">
    <source>
        <dbReference type="SAM" id="MobiDB-lite"/>
    </source>
</evidence>
<sequence>MPSNEGSSNPGPDDFSYKGSGTNSRGNHWCSCNYPFAPYKNSYHYSNTQVFLGAFNHEFPSFPYGISYNPPLSC</sequence>
<evidence type="ECO:0000313" key="2">
    <source>
        <dbReference type="EMBL" id="KAK8164313.1"/>
    </source>
</evidence>
<dbReference type="Proteomes" id="UP001456524">
    <property type="component" value="Unassembled WGS sequence"/>
</dbReference>
<accession>A0ABR1XRM2</accession>
<gene>
    <name evidence="2" type="ORF">IWX90DRAFT_487588</name>
</gene>
<protein>
    <submittedName>
        <fullName evidence="2">Uncharacterized protein</fullName>
    </submittedName>
</protein>
<proteinExistence type="predicted"/>
<keyword evidence="3" id="KW-1185">Reference proteome</keyword>